<dbReference type="EMBL" id="KZ613476">
    <property type="protein sequence ID" value="PMD22878.1"/>
    <property type="molecule type" value="Genomic_DNA"/>
</dbReference>
<evidence type="ECO:0000313" key="3">
    <source>
        <dbReference type="Proteomes" id="UP000235672"/>
    </source>
</evidence>
<organism evidence="2 3">
    <name type="scientific">Hyaloscypha hepaticicola</name>
    <dbReference type="NCBI Taxonomy" id="2082293"/>
    <lineage>
        <taxon>Eukaryota</taxon>
        <taxon>Fungi</taxon>
        <taxon>Dikarya</taxon>
        <taxon>Ascomycota</taxon>
        <taxon>Pezizomycotina</taxon>
        <taxon>Leotiomycetes</taxon>
        <taxon>Helotiales</taxon>
        <taxon>Hyaloscyphaceae</taxon>
        <taxon>Hyaloscypha</taxon>
    </lineage>
</organism>
<keyword evidence="3" id="KW-1185">Reference proteome</keyword>
<dbReference type="AlphaFoldDB" id="A0A2J6Q9D4"/>
<proteinExistence type="predicted"/>
<protein>
    <recommendedName>
        <fullName evidence="1">PiggyBac transposable element-derived protein domain-containing protein</fullName>
    </recommendedName>
</protein>
<gene>
    <name evidence="2" type="ORF">NA56DRAFT_717860</name>
</gene>
<feature type="domain" description="PiggyBac transposable element-derived protein" evidence="1">
    <location>
        <begin position="27"/>
        <end position="88"/>
    </location>
</feature>
<sequence>MTTNLPEDCEIDNPISFFEIFFNEDKYLQTCFQEVVVPGSQVSYDEIMIPFRGRSVHCTKVPGKPDPNGYKIWALADKGYLYNWLYFSGTADLALVQEGFVITGGATSGVEGPGRPWNGRS</sequence>
<dbReference type="InterPro" id="IPR029526">
    <property type="entry name" value="PGBD"/>
</dbReference>
<evidence type="ECO:0000259" key="1">
    <source>
        <dbReference type="Pfam" id="PF13843"/>
    </source>
</evidence>
<evidence type="ECO:0000313" key="2">
    <source>
        <dbReference type="EMBL" id="PMD22878.1"/>
    </source>
</evidence>
<dbReference type="Proteomes" id="UP000235672">
    <property type="component" value="Unassembled WGS sequence"/>
</dbReference>
<accession>A0A2J6Q9D4</accession>
<dbReference type="OrthoDB" id="3562449at2759"/>
<dbReference type="Pfam" id="PF13843">
    <property type="entry name" value="DDE_Tnp_1_7"/>
    <property type="match status" value="1"/>
</dbReference>
<name>A0A2J6Q9D4_9HELO</name>
<reference evidence="2 3" key="1">
    <citation type="submission" date="2016-05" db="EMBL/GenBank/DDBJ databases">
        <title>A degradative enzymes factory behind the ericoid mycorrhizal symbiosis.</title>
        <authorList>
            <consortium name="DOE Joint Genome Institute"/>
            <person name="Martino E."/>
            <person name="Morin E."/>
            <person name="Grelet G."/>
            <person name="Kuo A."/>
            <person name="Kohler A."/>
            <person name="Daghino S."/>
            <person name="Barry K."/>
            <person name="Choi C."/>
            <person name="Cichocki N."/>
            <person name="Clum A."/>
            <person name="Copeland A."/>
            <person name="Hainaut M."/>
            <person name="Haridas S."/>
            <person name="Labutti K."/>
            <person name="Lindquist E."/>
            <person name="Lipzen A."/>
            <person name="Khouja H.-R."/>
            <person name="Murat C."/>
            <person name="Ohm R."/>
            <person name="Olson A."/>
            <person name="Spatafora J."/>
            <person name="Veneault-Fourrey C."/>
            <person name="Henrissat B."/>
            <person name="Grigoriev I."/>
            <person name="Martin F."/>
            <person name="Perotto S."/>
        </authorList>
    </citation>
    <scope>NUCLEOTIDE SEQUENCE [LARGE SCALE GENOMIC DNA]</scope>
    <source>
        <strain evidence="2 3">UAMH 7357</strain>
    </source>
</reference>